<feature type="domain" description="TniQ" evidence="1">
    <location>
        <begin position="21"/>
        <end position="147"/>
    </location>
</feature>
<evidence type="ECO:0000259" key="1">
    <source>
        <dbReference type="Pfam" id="PF06527"/>
    </source>
</evidence>
<dbReference type="InterPro" id="IPR009492">
    <property type="entry name" value="TniQ"/>
</dbReference>
<dbReference type="EMBL" id="SSDS01000058">
    <property type="protein sequence ID" value="TXG76984.1"/>
    <property type="molecule type" value="Genomic_DNA"/>
</dbReference>
<dbReference type="Pfam" id="PF06527">
    <property type="entry name" value="TniQ"/>
    <property type="match status" value="1"/>
</dbReference>
<evidence type="ECO:0000313" key="3">
    <source>
        <dbReference type="Proteomes" id="UP000321026"/>
    </source>
</evidence>
<accession>A0A5C7J761</accession>
<dbReference type="AlphaFoldDB" id="A0A5C7J761"/>
<proteinExistence type="predicted"/>
<name>A0A5C7J761_9BACT</name>
<reference evidence="2 3" key="1">
    <citation type="submission" date="2018-09" db="EMBL/GenBank/DDBJ databases">
        <title>Metagenome Assembled Genomes from an Advanced Water Purification Facility.</title>
        <authorList>
            <person name="Stamps B.W."/>
            <person name="Spear J.R."/>
        </authorList>
    </citation>
    <scope>NUCLEOTIDE SEQUENCE [LARGE SCALE GENOMIC DNA]</scope>
    <source>
        <strain evidence="2">Bin_63_2</strain>
    </source>
</reference>
<sequence>MRATRPRHITAPHYPRVHGCPSFVPDGAMSGWILLVAAASGRPVKELLSTWRYKIGTIYDADFCRDVPPLAAMASMTFVEPVVLAAAHGLSRTLLSRSTYACLTTRRNGVPLHRYCPACLYEDDTPYLRLRWRLAYEVVCERHGCLLLDRCPGCRRHIDFSGSLKQRPRVGPDVILALCPHCRELLSDAPKVQPDQLLLGVLVGAQARLHRLVTSPHFRHPYAGTVASSKILHSYLRSYFTKTGQLRANAPYVGLDLRRIYANFYEAVEALYDSSPLVDCEKVPLTHARSL</sequence>
<dbReference type="Proteomes" id="UP000321026">
    <property type="component" value="Unassembled WGS sequence"/>
</dbReference>
<comment type="caution">
    <text evidence="2">The sequence shown here is derived from an EMBL/GenBank/DDBJ whole genome shotgun (WGS) entry which is preliminary data.</text>
</comment>
<protein>
    <recommendedName>
        <fullName evidence="1">TniQ domain-containing protein</fullName>
    </recommendedName>
</protein>
<evidence type="ECO:0000313" key="2">
    <source>
        <dbReference type="EMBL" id="TXG76984.1"/>
    </source>
</evidence>
<organism evidence="2 3">
    <name type="scientific">Candidatus Dojkabacteria bacterium</name>
    <dbReference type="NCBI Taxonomy" id="2099670"/>
    <lineage>
        <taxon>Bacteria</taxon>
        <taxon>Candidatus Dojkabacteria</taxon>
    </lineage>
</organism>
<gene>
    <name evidence="2" type="ORF">E6Q11_03690</name>
</gene>